<protein>
    <submittedName>
        <fullName evidence="1">Uncharacterized protein</fullName>
    </submittedName>
</protein>
<dbReference type="AlphaFoldDB" id="A0A1M6WIW4"/>
<dbReference type="EMBL" id="FNTI01000001">
    <property type="protein sequence ID" value="SEC83444.1"/>
    <property type="molecule type" value="Genomic_DNA"/>
</dbReference>
<proteinExistence type="predicted"/>
<evidence type="ECO:0000313" key="2">
    <source>
        <dbReference type="Proteomes" id="UP000183208"/>
    </source>
</evidence>
<dbReference type="Proteomes" id="UP000183208">
    <property type="component" value="Unassembled WGS sequence"/>
</dbReference>
<sequence length="50" mass="5720">MAPAAEFQGAMALGCRQIIIGSLEILKAIERSDWKRPLGRFIFHYPRCTR</sequence>
<gene>
    <name evidence="1" type="ORF">SAMN05444171_2369</name>
</gene>
<evidence type="ECO:0000313" key="1">
    <source>
        <dbReference type="EMBL" id="SEC83444.1"/>
    </source>
</evidence>
<reference evidence="1 2" key="1">
    <citation type="submission" date="2016-10" db="EMBL/GenBank/DDBJ databases">
        <authorList>
            <person name="de Groot N.N."/>
        </authorList>
    </citation>
    <scope>NUCLEOTIDE SEQUENCE [LARGE SCALE GENOMIC DNA]</scope>
    <source>
        <strain evidence="1 2">GAS522</strain>
    </source>
</reference>
<name>A0A1M6WIW4_9BRAD</name>
<accession>A0A1M6WIW4</accession>
<organism evidence="1 2">
    <name type="scientific">Bradyrhizobium lablabi</name>
    <dbReference type="NCBI Taxonomy" id="722472"/>
    <lineage>
        <taxon>Bacteria</taxon>
        <taxon>Pseudomonadati</taxon>
        <taxon>Pseudomonadota</taxon>
        <taxon>Alphaproteobacteria</taxon>
        <taxon>Hyphomicrobiales</taxon>
        <taxon>Nitrobacteraceae</taxon>
        <taxon>Bradyrhizobium</taxon>
    </lineage>
</organism>